<evidence type="ECO:0000256" key="1">
    <source>
        <dbReference type="SAM" id="SignalP"/>
    </source>
</evidence>
<dbReference type="AlphaFoldDB" id="A0A261SDU6"/>
<feature type="signal peptide" evidence="1">
    <location>
        <begin position="1"/>
        <end position="25"/>
    </location>
</feature>
<organism evidence="2 3">
    <name type="scientific">Bordetella genomosp. 1</name>
    <dbReference type="NCBI Taxonomy" id="1395607"/>
    <lineage>
        <taxon>Bacteria</taxon>
        <taxon>Pseudomonadati</taxon>
        <taxon>Pseudomonadota</taxon>
        <taxon>Betaproteobacteria</taxon>
        <taxon>Burkholderiales</taxon>
        <taxon>Alcaligenaceae</taxon>
        <taxon>Bordetella</taxon>
    </lineage>
</organism>
<dbReference type="RefSeq" id="WP_094826388.1">
    <property type="nucleotide sequence ID" value="NZ_NEVL01000003.1"/>
</dbReference>
<proteinExistence type="predicted"/>
<name>A0A261SDU6_9BORD</name>
<evidence type="ECO:0000313" key="2">
    <source>
        <dbReference type="EMBL" id="OZI35579.1"/>
    </source>
</evidence>
<dbReference type="Proteomes" id="UP000217005">
    <property type="component" value="Unassembled WGS sequence"/>
</dbReference>
<reference evidence="2 3" key="1">
    <citation type="submission" date="2017-05" db="EMBL/GenBank/DDBJ databases">
        <title>Complete and WGS of Bordetella genogroups.</title>
        <authorList>
            <person name="Spilker T."/>
            <person name="LiPuma J."/>
        </authorList>
    </citation>
    <scope>NUCLEOTIDE SEQUENCE [LARGE SCALE GENOMIC DNA]</scope>
    <source>
        <strain evidence="2 3">AU17610</strain>
    </source>
</reference>
<dbReference type="EMBL" id="NEVL01000003">
    <property type="protein sequence ID" value="OZI35579.1"/>
    <property type="molecule type" value="Genomic_DNA"/>
</dbReference>
<dbReference type="OrthoDB" id="8781441at2"/>
<protein>
    <submittedName>
        <fullName evidence="2">Uncharacterized protein</fullName>
    </submittedName>
</protein>
<gene>
    <name evidence="2" type="ORF">CEG14_10930</name>
</gene>
<feature type="chain" id="PRO_5013238161" evidence="1">
    <location>
        <begin position="26"/>
        <end position="115"/>
    </location>
</feature>
<comment type="caution">
    <text evidence="2">The sequence shown here is derived from an EMBL/GenBank/DDBJ whole genome shotgun (WGS) entry which is preliminary data.</text>
</comment>
<evidence type="ECO:0000313" key="3">
    <source>
        <dbReference type="Proteomes" id="UP000217005"/>
    </source>
</evidence>
<accession>A0A261SDU6</accession>
<sequence length="115" mass="12414">MFLYRSLRHSALAFGLAAASAAASAAAQADDAPKEVSCEALAQSFGKTYFAFPEIKPGKVERLVSWRAACTEKPPKGDGNVYRLCQADLPEGGQVFYWLKTGVNNESSGYEICDE</sequence>
<keyword evidence="1" id="KW-0732">Signal</keyword>